<comment type="caution">
    <text evidence="1">The sequence shown here is derived from an EMBL/GenBank/DDBJ whole genome shotgun (WGS) entry which is preliminary data.</text>
</comment>
<dbReference type="SUPFAM" id="SSF56935">
    <property type="entry name" value="Porins"/>
    <property type="match status" value="1"/>
</dbReference>
<proteinExistence type="predicted"/>
<protein>
    <submittedName>
        <fullName evidence="1">Membrane protein</fullName>
    </submittedName>
</protein>
<evidence type="ECO:0000313" key="2">
    <source>
        <dbReference type="Proteomes" id="UP000599179"/>
    </source>
</evidence>
<dbReference type="RefSeq" id="WP_188458304.1">
    <property type="nucleotide sequence ID" value="NZ_BMGM01000005.1"/>
</dbReference>
<evidence type="ECO:0000313" key="1">
    <source>
        <dbReference type="EMBL" id="GGE34245.1"/>
    </source>
</evidence>
<dbReference type="EMBL" id="BMGM01000005">
    <property type="protein sequence ID" value="GGE34245.1"/>
    <property type="molecule type" value="Genomic_DNA"/>
</dbReference>
<organism evidence="1 2">
    <name type="scientific">Psychroflexus planctonicus</name>
    <dbReference type="NCBI Taxonomy" id="1526575"/>
    <lineage>
        <taxon>Bacteria</taxon>
        <taxon>Pseudomonadati</taxon>
        <taxon>Bacteroidota</taxon>
        <taxon>Flavobacteriia</taxon>
        <taxon>Flavobacteriales</taxon>
        <taxon>Flavobacteriaceae</taxon>
        <taxon>Psychroflexus</taxon>
    </lineage>
</organism>
<reference evidence="2" key="1">
    <citation type="journal article" date="2019" name="Int. J. Syst. Evol. Microbiol.">
        <title>The Global Catalogue of Microorganisms (GCM) 10K type strain sequencing project: providing services to taxonomists for standard genome sequencing and annotation.</title>
        <authorList>
            <consortium name="The Broad Institute Genomics Platform"/>
            <consortium name="The Broad Institute Genome Sequencing Center for Infectious Disease"/>
            <person name="Wu L."/>
            <person name="Ma J."/>
        </authorList>
    </citation>
    <scope>NUCLEOTIDE SEQUENCE [LARGE SCALE GENOMIC DNA]</scope>
    <source>
        <strain evidence="2">CGMCC 1.12931</strain>
    </source>
</reference>
<keyword evidence="2" id="KW-1185">Reference proteome</keyword>
<sequence length="416" mass="46229">MQIKSSLALIVIVFFSLTVNAQRGTYSPYSFYGIGSQSFKATTENRSMAGLSVFSDSIHLNLQNPAAYADLKLTAFTGGLTVNITDYKSENSTDNFKNTTIDYFAIGIPTNIGGFGIGLRPTTSVGYDIQKSNDNQSSVLRGRGGLNTTYLSWGYSPLDGLKLGASVNYNFGTIENKSLIFRNQVQYGSRDLNETNVNGFSFDFGGMYDYEISKFKYLRASARYQTGSSINAENLRRASTILLANDGSEVVVDELVINNSDTQVTLSEVQSLGIGFGERLKWFLGAEYVLRSAPDFSSLNFNTPNNVSYTDANEIKLGGFYTPRYNAPRGFYNRLTYRAGIRYQDTGMRINNQDVEEFGISFGVGIPAGRYFTNANIGVEYGRRGTTSNGLIKENFLSIFISFSFNDKWFVERRFN</sequence>
<dbReference type="Proteomes" id="UP000599179">
    <property type="component" value="Unassembled WGS sequence"/>
</dbReference>
<name>A0ABQ1SEL3_9FLAO</name>
<dbReference type="Gene3D" id="2.40.160.60">
    <property type="entry name" value="Outer membrane protein transport protein (OMPP1/FadL/TodX)"/>
    <property type="match status" value="1"/>
</dbReference>
<accession>A0ABQ1SEL3</accession>
<gene>
    <name evidence="1" type="ORF">GCM10010832_13040</name>
</gene>